<proteinExistence type="predicted"/>
<feature type="compositionally biased region" description="Low complexity" evidence="4">
    <location>
        <begin position="1"/>
        <end position="14"/>
    </location>
</feature>
<dbReference type="GO" id="GO:0008270">
    <property type="term" value="F:zinc ion binding"/>
    <property type="evidence" value="ECO:0007669"/>
    <property type="project" value="UniProtKB-KW"/>
</dbReference>
<dbReference type="Proteomes" id="UP000594262">
    <property type="component" value="Unplaced"/>
</dbReference>
<feature type="domain" description="RING-type" evidence="5">
    <location>
        <begin position="85"/>
        <end position="124"/>
    </location>
</feature>
<dbReference type="Pfam" id="PF13639">
    <property type="entry name" value="zf-RING_2"/>
    <property type="match status" value="1"/>
</dbReference>
<evidence type="ECO:0000256" key="1">
    <source>
        <dbReference type="ARBA" id="ARBA00022771"/>
    </source>
</evidence>
<evidence type="ECO:0000256" key="3">
    <source>
        <dbReference type="PROSITE-ProRule" id="PRU00175"/>
    </source>
</evidence>
<keyword evidence="1 3" id="KW-0863">Zinc-finger</keyword>
<name>A0A7M5WRG4_9CNID</name>
<reference evidence="6" key="1">
    <citation type="submission" date="2021-01" db="UniProtKB">
        <authorList>
            <consortium name="EnsemblMetazoa"/>
        </authorList>
    </citation>
    <scope>IDENTIFICATION</scope>
</reference>
<dbReference type="EnsemblMetazoa" id="CLYHEMT005890.1">
    <property type="protein sequence ID" value="CLYHEMP005890.1"/>
    <property type="gene ID" value="CLYHEMG005890"/>
</dbReference>
<dbReference type="Gene3D" id="3.30.40.10">
    <property type="entry name" value="Zinc/RING finger domain, C3HC4 (zinc finger)"/>
    <property type="match status" value="1"/>
</dbReference>
<dbReference type="PROSITE" id="PS50089">
    <property type="entry name" value="ZF_RING_2"/>
    <property type="match status" value="1"/>
</dbReference>
<keyword evidence="2" id="KW-0862">Zinc</keyword>
<dbReference type="InterPro" id="IPR013083">
    <property type="entry name" value="Znf_RING/FYVE/PHD"/>
</dbReference>
<dbReference type="AlphaFoldDB" id="A0A7M5WRG4"/>
<evidence type="ECO:0000256" key="2">
    <source>
        <dbReference type="ARBA" id="ARBA00022833"/>
    </source>
</evidence>
<evidence type="ECO:0000256" key="4">
    <source>
        <dbReference type="SAM" id="MobiDB-lite"/>
    </source>
</evidence>
<sequence length="153" mass="17009">TSQSSTSTSTRTSSFVNTHTRNDAPVAMPLQPRISTGTQPSSEIIDITSTFSMAADTDDVITSGLADSVSKHNAMKATVKEWEKCDICEEVIEDSPSHMMRCKCRFHHLCIEEWTKNSKNCPTCGTVSISATVKRESYDDLFRHLVPQIFRCS</sequence>
<organism evidence="6 7">
    <name type="scientific">Clytia hemisphaerica</name>
    <dbReference type="NCBI Taxonomy" id="252671"/>
    <lineage>
        <taxon>Eukaryota</taxon>
        <taxon>Metazoa</taxon>
        <taxon>Cnidaria</taxon>
        <taxon>Hydrozoa</taxon>
        <taxon>Hydroidolina</taxon>
        <taxon>Leptothecata</taxon>
        <taxon>Obeliida</taxon>
        <taxon>Clytiidae</taxon>
        <taxon>Clytia</taxon>
    </lineage>
</organism>
<dbReference type="SUPFAM" id="SSF57850">
    <property type="entry name" value="RING/U-box"/>
    <property type="match status" value="1"/>
</dbReference>
<evidence type="ECO:0000313" key="6">
    <source>
        <dbReference type="EnsemblMetazoa" id="CLYHEMP005890.1"/>
    </source>
</evidence>
<evidence type="ECO:0000259" key="5">
    <source>
        <dbReference type="PROSITE" id="PS50089"/>
    </source>
</evidence>
<keyword evidence="7" id="KW-1185">Reference proteome</keyword>
<dbReference type="InterPro" id="IPR001841">
    <property type="entry name" value="Znf_RING"/>
</dbReference>
<evidence type="ECO:0000313" key="7">
    <source>
        <dbReference type="Proteomes" id="UP000594262"/>
    </source>
</evidence>
<keyword evidence="1 3" id="KW-0479">Metal-binding</keyword>
<feature type="region of interest" description="Disordered" evidence="4">
    <location>
        <begin position="1"/>
        <end position="41"/>
    </location>
</feature>
<accession>A0A7M5WRG4</accession>
<protein>
    <recommendedName>
        <fullName evidence="5">RING-type domain-containing protein</fullName>
    </recommendedName>
</protein>